<dbReference type="Gene3D" id="3.40.640.10">
    <property type="entry name" value="Type I PLP-dependent aspartate aminotransferase-like (Major domain)"/>
    <property type="match status" value="1"/>
</dbReference>
<feature type="domain" description="Aminotransferase class V" evidence="3">
    <location>
        <begin position="2"/>
        <end position="360"/>
    </location>
</feature>
<reference evidence="4 5" key="1">
    <citation type="submission" date="2021-01" db="EMBL/GenBank/DDBJ databases">
        <title>Genomic Encyclopedia of Type Strains, Phase IV (KMG-IV): sequencing the most valuable type-strain genomes for metagenomic binning, comparative biology and taxonomic classification.</title>
        <authorList>
            <person name="Goeker M."/>
        </authorList>
    </citation>
    <scope>NUCLEOTIDE SEQUENCE [LARGE SCALE GENOMIC DNA]</scope>
    <source>
        <strain evidence="4 5">DSM 105453</strain>
    </source>
</reference>
<protein>
    <submittedName>
        <fullName evidence="4">Cysteine desulfurase</fullName>
        <ecNumber evidence="4">2.8.1.7</ecNumber>
    </submittedName>
</protein>
<sequence length="383" mass="42057">MIYLDNSATTKPYDAVIKAFTDVSRQFFGNPSSLHVMGGEAEKLLTKAREQIAHLAAVTPGEIYFTSGGSEGNNLAIKGTAMMYRDRGNHIITTSVEHPSVKESCEQLRELGYQVTYIPVNKDGFIHPDDIAHHITDQTILVSVIHVNNEVGMIQPIAQIGKLLKQFPKVLYHVDHVQGAAKVPLDLYESNIDICTFSAHKFHGLKGNGFVFIRDGVRIAPLLSGGNQENGMRSGTENTAGIVAMAKAYRMAEEKRKREMEKLWQIRAYLFNEFQKMPDLLVNTPEEKAAPHIINVSCVGLKGEVVVHALSEEGMIVSTTSACSSKDKTPSGTLKAMGVSDSIANGAIRISLSYENTMDEAVQMVAALEKVLVRLTKVMRRNG</sequence>
<dbReference type="InterPro" id="IPR015422">
    <property type="entry name" value="PyrdxlP-dep_Trfase_small"/>
</dbReference>
<keyword evidence="4" id="KW-0808">Transferase</keyword>
<evidence type="ECO:0000259" key="3">
    <source>
        <dbReference type="Pfam" id="PF00266"/>
    </source>
</evidence>
<dbReference type="Pfam" id="PF00266">
    <property type="entry name" value="Aminotran_5"/>
    <property type="match status" value="1"/>
</dbReference>
<comment type="cofactor">
    <cofactor evidence="1">
        <name>pyridoxal 5'-phosphate</name>
        <dbReference type="ChEBI" id="CHEBI:597326"/>
    </cofactor>
</comment>
<evidence type="ECO:0000313" key="4">
    <source>
        <dbReference type="EMBL" id="MBM7715223.1"/>
    </source>
</evidence>
<keyword evidence="5" id="KW-1185">Reference proteome</keyword>
<dbReference type="GO" id="GO:0031071">
    <property type="term" value="F:cysteine desulfurase activity"/>
    <property type="evidence" value="ECO:0007669"/>
    <property type="project" value="UniProtKB-EC"/>
</dbReference>
<proteinExistence type="predicted"/>
<keyword evidence="2" id="KW-0663">Pyridoxal phosphate</keyword>
<dbReference type="RefSeq" id="WP_077110806.1">
    <property type="nucleotide sequence ID" value="NZ_JAFBFH010000013.1"/>
</dbReference>
<dbReference type="Proteomes" id="UP000823485">
    <property type="component" value="Unassembled WGS sequence"/>
</dbReference>
<dbReference type="PIRSF" id="PIRSF005572">
    <property type="entry name" value="NifS"/>
    <property type="match status" value="1"/>
</dbReference>
<dbReference type="PANTHER" id="PTHR11601">
    <property type="entry name" value="CYSTEINE DESULFURYLASE FAMILY MEMBER"/>
    <property type="match status" value="1"/>
</dbReference>
<dbReference type="InterPro" id="IPR016454">
    <property type="entry name" value="Cysteine_dSase"/>
</dbReference>
<organism evidence="4 5">
    <name type="scientific">Siminovitchia thermophila</name>
    <dbReference type="NCBI Taxonomy" id="1245522"/>
    <lineage>
        <taxon>Bacteria</taxon>
        <taxon>Bacillati</taxon>
        <taxon>Bacillota</taxon>
        <taxon>Bacilli</taxon>
        <taxon>Bacillales</taxon>
        <taxon>Bacillaceae</taxon>
        <taxon>Siminovitchia</taxon>
    </lineage>
</organism>
<accession>A0ABS2R6H6</accession>
<evidence type="ECO:0000313" key="5">
    <source>
        <dbReference type="Proteomes" id="UP000823485"/>
    </source>
</evidence>
<dbReference type="InterPro" id="IPR015421">
    <property type="entry name" value="PyrdxlP-dep_Trfase_major"/>
</dbReference>
<gene>
    <name evidence="4" type="ORF">JOC94_002210</name>
</gene>
<dbReference type="SUPFAM" id="SSF53383">
    <property type="entry name" value="PLP-dependent transferases"/>
    <property type="match status" value="1"/>
</dbReference>
<evidence type="ECO:0000256" key="1">
    <source>
        <dbReference type="ARBA" id="ARBA00001933"/>
    </source>
</evidence>
<dbReference type="EC" id="2.8.1.7" evidence="4"/>
<dbReference type="PANTHER" id="PTHR11601:SF50">
    <property type="entry name" value="CYSTEINE DESULFURASE ISCS 2-RELATED"/>
    <property type="match status" value="1"/>
</dbReference>
<dbReference type="NCBIfam" id="NF002806">
    <property type="entry name" value="PRK02948.1"/>
    <property type="match status" value="1"/>
</dbReference>
<evidence type="ECO:0000256" key="2">
    <source>
        <dbReference type="ARBA" id="ARBA00022898"/>
    </source>
</evidence>
<dbReference type="Gene3D" id="3.90.1150.10">
    <property type="entry name" value="Aspartate Aminotransferase, domain 1"/>
    <property type="match status" value="1"/>
</dbReference>
<comment type="caution">
    <text evidence="4">The sequence shown here is derived from an EMBL/GenBank/DDBJ whole genome shotgun (WGS) entry which is preliminary data.</text>
</comment>
<name>A0ABS2R6H6_9BACI</name>
<dbReference type="EMBL" id="JAFBFH010000013">
    <property type="protein sequence ID" value="MBM7715223.1"/>
    <property type="molecule type" value="Genomic_DNA"/>
</dbReference>
<dbReference type="InterPro" id="IPR000192">
    <property type="entry name" value="Aminotrans_V_dom"/>
</dbReference>
<dbReference type="InterPro" id="IPR015424">
    <property type="entry name" value="PyrdxlP-dep_Trfase"/>
</dbReference>